<comment type="cofactor">
    <cofactor evidence="1">
        <name>Mn(2+)</name>
        <dbReference type="ChEBI" id="CHEBI:29035"/>
    </cofactor>
    <text evidence="1">The Mn(2+) ion enhances activity.</text>
</comment>
<dbReference type="STRING" id="1123404.SAMN02745784_01377"/>
<dbReference type="GO" id="GO:0046872">
    <property type="term" value="F:metal ion binding"/>
    <property type="evidence" value="ECO:0007669"/>
    <property type="project" value="UniProtKB-KW"/>
</dbReference>
<dbReference type="InterPro" id="IPR036264">
    <property type="entry name" value="Bact_exopeptidase_dim_dom"/>
</dbReference>
<reference evidence="4" key="1">
    <citation type="submission" date="2016-11" db="EMBL/GenBank/DDBJ databases">
        <authorList>
            <person name="Varghese N."/>
            <person name="Submissions S."/>
        </authorList>
    </citation>
    <scope>NUCLEOTIDE SEQUENCE [LARGE SCALE GENOMIC DNA]</scope>
    <source>
        <strain evidence="4">DSM 18095</strain>
    </source>
</reference>
<evidence type="ECO:0000256" key="1">
    <source>
        <dbReference type="PIRSR" id="PIRSR005962-1"/>
    </source>
</evidence>
<dbReference type="SUPFAM" id="SSF55031">
    <property type="entry name" value="Bacterial exopeptidase dimerisation domain"/>
    <property type="match status" value="1"/>
</dbReference>
<dbReference type="InterPro" id="IPR002933">
    <property type="entry name" value="Peptidase_M20"/>
</dbReference>
<proteinExistence type="predicted"/>
<dbReference type="Gene3D" id="3.30.70.360">
    <property type="match status" value="1"/>
</dbReference>
<feature type="binding site" evidence="1">
    <location>
        <position position="104"/>
    </location>
    <ligand>
        <name>Mn(2+)</name>
        <dbReference type="ChEBI" id="CHEBI:29035"/>
        <label>2</label>
    </ligand>
</feature>
<evidence type="ECO:0000313" key="3">
    <source>
        <dbReference type="EMBL" id="SHE64642.1"/>
    </source>
</evidence>
<dbReference type="GeneID" id="90995738"/>
<dbReference type="AlphaFoldDB" id="A0A1M4V6U7"/>
<keyword evidence="1" id="KW-0479">Metal-binding</keyword>
<dbReference type="Pfam" id="PF01546">
    <property type="entry name" value="Peptidase_M20"/>
    <property type="match status" value="1"/>
</dbReference>
<keyword evidence="4" id="KW-1185">Reference proteome</keyword>
<organism evidence="3 4">
    <name type="scientific">Tissierella praeacuta DSM 18095</name>
    <dbReference type="NCBI Taxonomy" id="1123404"/>
    <lineage>
        <taxon>Bacteria</taxon>
        <taxon>Bacillati</taxon>
        <taxon>Bacillota</taxon>
        <taxon>Tissierellia</taxon>
        <taxon>Tissierellales</taxon>
        <taxon>Tissierellaceae</taxon>
        <taxon>Tissierella</taxon>
    </lineage>
</organism>
<dbReference type="PANTHER" id="PTHR11014">
    <property type="entry name" value="PEPTIDASE M20 FAMILY MEMBER"/>
    <property type="match status" value="1"/>
</dbReference>
<dbReference type="InterPro" id="IPR017439">
    <property type="entry name" value="Amidohydrolase"/>
</dbReference>
<dbReference type="Proteomes" id="UP000184114">
    <property type="component" value="Unassembled WGS sequence"/>
</dbReference>
<dbReference type="NCBIfam" id="TIGR01891">
    <property type="entry name" value="amidohydrolases"/>
    <property type="match status" value="1"/>
</dbReference>
<name>A0A1M4V6U7_9FIRM</name>
<accession>A0A1M4V6U7</accession>
<feature type="domain" description="Peptidase M20 dimerisation" evidence="2">
    <location>
        <begin position="187"/>
        <end position="277"/>
    </location>
</feature>
<feature type="binding site" evidence="1">
    <location>
        <position position="366"/>
    </location>
    <ligand>
        <name>Mn(2+)</name>
        <dbReference type="ChEBI" id="CHEBI:29035"/>
        <label>2</label>
    </ligand>
</feature>
<protein>
    <submittedName>
        <fullName evidence="3">Amidohydrolase</fullName>
    </submittedName>
</protein>
<dbReference type="GO" id="GO:0016787">
    <property type="term" value="F:hydrolase activity"/>
    <property type="evidence" value="ECO:0007669"/>
    <property type="project" value="UniProtKB-KW"/>
</dbReference>
<evidence type="ECO:0000313" key="4">
    <source>
        <dbReference type="Proteomes" id="UP000184114"/>
    </source>
</evidence>
<dbReference type="SUPFAM" id="SSF53187">
    <property type="entry name" value="Zn-dependent exopeptidases"/>
    <property type="match status" value="1"/>
</dbReference>
<dbReference type="InterPro" id="IPR011650">
    <property type="entry name" value="Peptidase_M20_dimer"/>
</dbReference>
<evidence type="ECO:0000259" key="2">
    <source>
        <dbReference type="Pfam" id="PF07687"/>
    </source>
</evidence>
<dbReference type="PIRSF" id="PIRSF005962">
    <property type="entry name" value="Pept_M20D_amidohydro"/>
    <property type="match status" value="1"/>
</dbReference>
<dbReference type="RefSeq" id="WP_072974641.1">
    <property type="nucleotide sequence ID" value="NZ_FQTY01000004.1"/>
</dbReference>
<dbReference type="Pfam" id="PF07687">
    <property type="entry name" value="M20_dimer"/>
    <property type="match status" value="1"/>
</dbReference>
<feature type="binding site" evidence="1">
    <location>
        <position position="102"/>
    </location>
    <ligand>
        <name>Mn(2+)</name>
        <dbReference type="ChEBI" id="CHEBI:29035"/>
        <label>2</label>
    </ligand>
</feature>
<dbReference type="CDD" id="cd03886">
    <property type="entry name" value="M20_Acy1"/>
    <property type="match status" value="1"/>
</dbReference>
<dbReference type="PANTHER" id="PTHR11014:SF63">
    <property type="entry name" value="METALLOPEPTIDASE, PUTATIVE (AFU_ORTHOLOGUE AFUA_6G09600)-RELATED"/>
    <property type="match status" value="1"/>
</dbReference>
<feature type="binding site" evidence="1">
    <location>
        <position position="138"/>
    </location>
    <ligand>
        <name>Mn(2+)</name>
        <dbReference type="ChEBI" id="CHEBI:29035"/>
        <label>2</label>
    </ligand>
</feature>
<dbReference type="EMBL" id="FQTY01000004">
    <property type="protein sequence ID" value="SHE64642.1"/>
    <property type="molecule type" value="Genomic_DNA"/>
</dbReference>
<keyword evidence="3" id="KW-0378">Hydrolase</keyword>
<sequence>MNPNVKSIIDKAYEIKDDLIQTRRYIHKNAEVGYNTIKTSTYIKEKLKEIGVNFRDIDGTGIVADIGSGEKTVLLRADMDALPMYELNDLEFKSDIESSHCCGHDLHATMLLGAANILKEREDSLNGTVRLMFQPDEEGGTGAKRMLDKGVLDDKNISAALALHVDAKSPLGNLDYGYGKTFASNDSFEIIINGRGGHGARAYETIDPINVAINIYNSLCSLINREVDPFSHVLFSITSIEANSTFNIIPNSAKIKGTLRTYDDKQREYLLKRFETMTKGISQSFMANAEFKVDKSLPALTTSKEFTDKVLKLSQKLEDKININVEPVVKRGSEDFSYISEKIKDNAYLFIGAGKNSQEGYEFGQHNSNVIFNEEVLPIGSALLSTIAYLWLLEAES</sequence>
<dbReference type="Gene3D" id="3.40.630.10">
    <property type="entry name" value="Zn peptidases"/>
    <property type="match status" value="1"/>
</dbReference>
<feature type="binding site" evidence="1">
    <location>
        <position position="164"/>
    </location>
    <ligand>
        <name>Mn(2+)</name>
        <dbReference type="ChEBI" id="CHEBI:29035"/>
        <label>2</label>
    </ligand>
</feature>
<keyword evidence="1" id="KW-0464">Manganese</keyword>
<gene>
    <name evidence="3" type="ORF">SAMN02745784_01377</name>
</gene>